<accession>A0A371H3L5</accession>
<name>A0A371H3L5_MUCPR</name>
<dbReference type="AlphaFoldDB" id="A0A371H3L5"/>
<organism evidence="1 2">
    <name type="scientific">Mucuna pruriens</name>
    <name type="common">Velvet bean</name>
    <name type="synonym">Dolichos pruriens</name>
    <dbReference type="NCBI Taxonomy" id="157652"/>
    <lineage>
        <taxon>Eukaryota</taxon>
        <taxon>Viridiplantae</taxon>
        <taxon>Streptophyta</taxon>
        <taxon>Embryophyta</taxon>
        <taxon>Tracheophyta</taxon>
        <taxon>Spermatophyta</taxon>
        <taxon>Magnoliopsida</taxon>
        <taxon>eudicotyledons</taxon>
        <taxon>Gunneridae</taxon>
        <taxon>Pentapetalae</taxon>
        <taxon>rosids</taxon>
        <taxon>fabids</taxon>
        <taxon>Fabales</taxon>
        <taxon>Fabaceae</taxon>
        <taxon>Papilionoideae</taxon>
        <taxon>50 kb inversion clade</taxon>
        <taxon>NPAAA clade</taxon>
        <taxon>indigoferoid/millettioid clade</taxon>
        <taxon>Phaseoleae</taxon>
        <taxon>Mucuna</taxon>
    </lineage>
</organism>
<sequence>MGVRVGVITRRDLINDSYFSNRKISGRLIPKRGQVKLGIVVGIVGDPKMKERIIIMGGISVLEEFNHLYS</sequence>
<feature type="non-terminal residue" evidence="1">
    <location>
        <position position="1"/>
    </location>
</feature>
<comment type="caution">
    <text evidence="1">The sequence shown here is derived from an EMBL/GenBank/DDBJ whole genome shotgun (WGS) entry which is preliminary data.</text>
</comment>
<proteinExistence type="predicted"/>
<dbReference type="Proteomes" id="UP000257109">
    <property type="component" value="Unassembled WGS sequence"/>
</dbReference>
<protein>
    <submittedName>
        <fullName evidence="1">Uncharacterized protein</fullName>
    </submittedName>
</protein>
<gene>
    <name evidence="1" type="ORF">CR513_19857</name>
</gene>
<evidence type="ECO:0000313" key="2">
    <source>
        <dbReference type="Proteomes" id="UP000257109"/>
    </source>
</evidence>
<evidence type="ECO:0000313" key="1">
    <source>
        <dbReference type="EMBL" id="RDX97381.1"/>
    </source>
</evidence>
<dbReference type="PANTHER" id="PTHR36615">
    <property type="entry name" value="PROTEIN, PUTATIVE-RELATED"/>
    <property type="match status" value="1"/>
</dbReference>
<reference evidence="1" key="1">
    <citation type="submission" date="2018-05" db="EMBL/GenBank/DDBJ databases">
        <title>Draft genome of Mucuna pruriens seed.</title>
        <authorList>
            <person name="Nnadi N.E."/>
            <person name="Vos R."/>
            <person name="Hasami M.H."/>
            <person name="Devisetty U.K."/>
            <person name="Aguiy J.C."/>
        </authorList>
    </citation>
    <scope>NUCLEOTIDE SEQUENCE [LARGE SCALE GENOMIC DNA]</scope>
    <source>
        <strain evidence="1">JCA_2017</strain>
    </source>
</reference>
<dbReference type="EMBL" id="QJKJ01003671">
    <property type="protein sequence ID" value="RDX97381.1"/>
    <property type="molecule type" value="Genomic_DNA"/>
</dbReference>
<dbReference type="OrthoDB" id="1933849at2759"/>
<keyword evidence="2" id="KW-1185">Reference proteome</keyword>
<dbReference type="PANTHER" id="PTHR36615:SF8">
    <property type="entry name" value="TRANSMEMBRANE PROTEIN"/>
    <property type="match status" value="1"/>
</dbReference>